<evidence type="ECO:0000256" key="4">
    <source>
        <dbReference type="ARBA" id="ARBA00022824"/>
    </source>
</evidence>
<evidence type="ECO:0000256" key="3">
    <source>
        <dbReference type="ARBA" id="ARBA00022692"/>
    </source>
</evidence>
<keyword evidence="6 11" id="KW-1133">Transmembrane helix</keyword>
<evidence type="ECO:0000313" key="13">
    <source>
        <dbReference type="Proteomes" id="UP000030655"/>
    </source>
</evidence>
<organism evidence="12 13">
    <name type="scientific">Anncaliia algerae PRA339</name>
    <dbReference type="NCBI Taxonomy" id="1288291"/>
    <lineage>
        <taxon>Eukaryota</taxon>
        <taxon>Fungi</taxon>
        <taxon>Fungi incertae sedis</taxon>
        <taxon>Microsporidia</taxon>
        <taxon>Tubulinosematoidea</taxon>
        <taxon>Tubulinosematidae</taxon>
        <taxon>Anncaliia</taxon>
    </lineage>
</organism>
<keyword evidence="4" id="KW-0256">Endoplasmic reticulum</keyword>
<keyword evidence="13" id="KW-1185">Reference proteome</keyword>
<gene>
    <name evidence="12" type="ORF">H312_00151</name>
</gene>
<dbReference type="OrthoDB" id="10261524at2759"/>
<evidence type="ECO:0000256" key="9">
    <source>
        <dbReference type="ARBA" id="ARBA00033146"/>
    </source>
</evidence>
<dbReference type="Pfam" id="PF04573">
    <property type="entry name" value="SPC22"/>
    <property type="match status" value="1"/>
</dbReference>
<proteinExistence type="inferred from homology"/>
<dbReference type="Proteomes" id="UP000030655">
    <property type="component" value="Unassembled WGS sequence"/>
</dbReference>
<comment type="similarity">
    <text evidence="2">Belongs to the SPCS3 family.</text>
</comment>
<dbReference type="HOGENOM" id="CLU_142364_0_0_1"/>
<dbReference type="GO" id="GO:0006465">
    <property type="term" value="P:signal peptide processing"/>
    <property type="evidence" value="ECO:0007669"/>
    <property type="project" value="InterPro"/>
</dbReference>
<evidence type="ECO:0000256" key="11">
    <source>
        <dbReference type="SAM" id="Phobius"/>
    </source>
</evidence>
<evidence type="ECO:0000256" key="1">
    <source>
        <dbReference type="ARBA" id="ARBA00004648"/>
    </source>
</evidence>
<dbReference type="STRING" id="1288291.A0A059F5D6"/>
<keyword evidence="7 11" id="KW-0472">Membrane</keyword>
<reference evidence="13" key="1">
    <citation type="submission" date="2013-02" db="EMBL/GenBank/DDBJ databases">
        <authorList>
            <consortium name="The Broad Institute Genome Sequencing Platform"/>
            <person name="Cuomo C."/>
            <person name="Becnel J."/>
            <person name="Sanscrainte N."/>
            <person name="Walker B."/>
            <person name="Young S.K."/>
            <person name="Zeng Q."/>
            <person name="Gargeya S."/>
            <person name="Fitzgerald M."/>
            <person name="Haas B."/>
            <person name="Abouelleil A."/>
            <person name="Alvarado L."/>
            <person name="Arachchi H.M."/>
            <person name="Berlin A.M."/>
            <person name="Chapman S.B."/>
            <person name="Dewar J."/>
            <person name="Goldberg J."/>
            <person name="Griggs A."/>
            <person name="Gujja S."/>
            <person name="Hansen M."/>
            <person name="Howarth C."/>
            <person name="Imamovic A."/>
            <person name="Larimer J."/>
            <person name="McCowan C."/>
            <person name="Murphy C."/>
            <person name="Neiman D."/>
            <person name="Pearson M."/>
            <person name="Priest M."/>
            <person name="Roberts A."/>
            <person name="Saif S."/>
            <person name="Shea T."/>
            <person name="Sisk P."/>
            <person name="Sykes S."/>
            <person name="Wortman J."/>
            <person name="Nusbaum C."/>
            <person name="Birren B."/>
        </authorList>
    </citation>
    <scope>NUCLEOTIDE SEQUENCE [LARGE SCALE GENOMIC DNA]</scope>
    <source>
        <strain evidence="13">PRA339</strain>
    </source>
</reference>
<comment type="subcellular location">
    <subcellularLocation>
        <location evidence="1">Endoplasmic reticulum membrane</location>
        <topology evidence="1">Single-pass type II membrane protein</topology>
    </subcellularLocation>
</comment>
<evidence type="ECO:0000256" key="6">
    <source>
        <dbReference type="ARBA" id="ARBA00022989"/>
    </source>
</evidence>
<dbReference type="PANTHER" id="PTHR12804">
    <property type="entry name" value="MICROSOMAL SIGNAL PEPTIDASE 23 KD SUBUNIT SPC22/23"/>
    <property type="match status" value="1"/>
</dbReference>
<feature type="transmembrane region" description="Helical" evidence="11">
    <location>
        <begin position="12"/>
        <end position="33"/>
    </location>
</feature>
<name>A0A059F5D6_9MICR</name>
<sequence length="163" mass="19184">MHSIRKRFSKLTTYNFNFTTMLLVLIFLLTHFYDPALPKAELSLNNVMGPPFTFDLKVDLTNQFHLNVKQIFLYLRINYNDVNNDVIWSEIIKKNDDKLVVRKAWNNYIVAKPNSAQLTYELRGCVFPYVGKIKDILLATQKMNYYSQLPPKRENNSYARTHG</sequence>
<keyword evidence="3 11" id="KW-0812">Transmembrane</keyword>
<dbReference type="GO" id="GO:0005787">
    <property type="term" value="C:signal peptidase complex"/>
    <property type="evidence" value="ECO:0007669"/>
    <property type="project" value="InterPro"/>
</dbReference>
<evidence type="ECO:0000256" key="7">
    <source>
        <dbReference type="ARBA" id="ARBA00023136"/>
    </source>
</evidence>
<evidence type="ECO:0000256" key="2">
    <source>
        <dbReference type="ARBA" id="ARBA00009289"/>
    </source>
</evidence>
<dbReference type="InterPro" id="IPR007653">
    <property type="entry name" value="SPC3"/>
</dbReference>
<protein>
    <recommendedName>
        <fullName evidence="8">Signal peptidase complex subunit 3</fullName>
    </recommendedName>
    <alternativeName>
        <fullName evidence="9">Microsomal signal peptidase subunit 3</fullName>
    </alternativeName>
</protein>
<dbReference type="PANTHER" id="PTHR12804:SF0">
    <property type="entry name" value="SIGNAL PEPTIDASE COMPLEX SUBUNIT 3"/>
    <property type="match status" value="1"/>
</dbReference>
<keyword evidence="5" id="KW-0735">Signal-anchor</keyword>
<dbReference type="EMBL" id="KK365130">
    <property type="protein sequence ID" value="KCZ82493.1"/>
    <property type="molecule type" value="Genomic_DNA"/>
</dbReference>
<dbReference type="GO" id="GO:0045047">
    <property type="term" value="P:protein targeting to ER"/>
    <property type="evidence" value="ECO:0007669"/>
    <property type="project" value="TreeGrafter"/>
</dbReference>
<dbReference type="AlphaFoldDB" id="A0A059F5D6"/>
<evidence type="ECO:0000313" key="12">
    <source>
        <dbReference type="EMBL" id="KCZ82493.1"/>
    </source>
</evidence>
<reference evidence="12 13" key="2">
    <citation type="submission" date="2014-03" db="EMBL/GenBank/DDBJ databases">
        <title>The Genome Sequence of Anncaliia algerae insect isolate PRA339.</title>
        <authorList>
            <consortium name="The Broad Institute Genome Sequencing Platform"/>
            <consortium name="The Broad Institute Genome Sequencing Center for Infectious Disease"/>
            <person name="Cuomo C."/>
            <person name="Becnel J."/>
            <person name="Sanscrainte N."/>
            <person name="Walker B."/>
            <person name="Young S.K."/>
            <person name="Zeng Q."/>
            <person name="Gargeya S."/>
            <person name="Fitzgerald M."/>
            <person name="Haas B."/>
            <person name="Abouelleil A."/>
            <person name="Alvarado L."/>
            <person name="Arachchi H.M."/>
            <person name="Berlin A.M."/>
            <person name="Chapman S.B."/>
            <person name="Dewar J."/>
            <person name="Goldberg J."/>
            <person name="Griggs A."/>
            <person name="Gujja S."/>
            <person name="Hansen M."/>
            <person name="Howarth C."/>
            <person name="Imamovic A."/>
            <person name="Larimer J."/>
            <person name="McCowan C."/>
            <person name="Murphy C."/>
            <person name="Neiman D."/>
            <person name="Pearson M."/>
            <person name="Priest M."/>
            <person name="Roberts A."/>
            <person name="Saif S."/>
            <person name="Shea T."/>
            <person name="Sisk P."/>
            <person name="Sykes S."/>
            <person name="Wortman J."/>
            <person name="Nusbaum C."/>
            <person name="Birren B."/>
        </authorList>
    </citation>
    <scope>NUCLEOTIDE SEQUENCE [LARGE SCALE GENOMIC DNA]</scope>
    <source>
        <strain evidence="12 13">PRA339</strain>
    </source>
</reference>
<evidence type="ECO:0000256" key="5">
    <source>
        <dbReference type="ARBA" id="ARBA00022968"/>
    </source>
</evidence>
<evidence type="ECO:0000256" key="10">
    <source>
        <dbReference type="ARBA" id="ARBA00045670"/>
    </source>
</evidence>
<dbReference type="VEuPathDB" id="MicrosporidiaDB:H312_00151"/>
<evidence type="ECO:0000256" key="8">
    <source>
        <dbReference type="ARBA" id="ARBA00029556"/>
    </source>
</evidence>
<comment type="function">
    <text evidence="10">Essential component of the signal peptidase complex (SPC) which catalyzes the cleavage of N-terminal signal sequences from nascent proteins as they are translocated into the lumen of the endoplasmic reticulum. Essential for the SPC catalytic activity, possibly by stabilizing and positioning the active center of the complex close to the lumenal surface. Essential for viability.</text>
</comment>
<accession>A0A059F5D6</accession>